<keyword evidence="5" id="KW-1185">Reference proteome</keyword>
<sequence>MVDEILKVEPQLFGAQVQHTPNARKMELWQTIVNRVNAVGHHPCTRDDIRKRWNDLRGKVRAMAARHHIAVQKTGGGPIPPEYPDWEEKVLAILHPEGLTGLTGGMDSEHKGKRKKIEKYSWRVHDNRDSRTLKERTPEQMEIGTIRRPLTKDEKDLRRKNGQCLYCGRKGHFAKDCPIKPKNKQGPVQKVAANAPVELENENT</sequence>
<protein>
    <recommendedName>
        <fullName evidence="3">CCHC-type domain-containing protein</fullName>
    </recommendedName>
</protein>
<feature type="region of interest" description="Disordered" evidence="2">
    <location>
        <begin position="178"/>
        <end position="204"/>
    </location>
</feature>
<dbReference type="Proteomes" id="UP001066276">
    <property type="component" value="Chromosome 7"/>
</dbReference>
<dbReference type="PANTHER" id="PTHR23098">
    <property type="entry name" value="AGAP001331-PA-RELATED"/>
    <property type="match status" value="1"/>
</dbReference>
<dbReference type="InterPro" id="IPR036875">
    <property type="entry name" value="Znf_CCHC_sf"/>
</dbReference>
<proteinExistence type="predicted"/>
<evidence type="ECO:0000313" key="4">
    <source>
        <dbReference type="EMBL" id="KAJ1131260.1"/>
    </source>
</evidence>
<evidence type="ECO:0000313" key="5">
    <source>
        <dbReference type="Proteomes" id="UP001066276"/>
    </source>
</evidence>
<keyword evidence="1" id="KW-0862">Zinc</keyword>
<dbReference type="GO" id="GO:0005634">
    <property type="term" value="C:nucleus"/>
    <property type="evidence" value="ECO:0007669"/>
    <property type="project" value="TreeGrafter"/>
</dbReference>
<evidence type="ECO:0000259" key="3">
    <source>
        <dbReference type="PROSITE" id="PS50158"/>
    </source>
</evidence>
<name>A0AAV7PWA1_PLEWA</name>
<dbReference type="SMART" id="SM00343">
    <property type="entry name" value="ZnF_C2HC"/>
    <property type="match status" value="1"/>
</dbReference>
<evidence type="ECO:0000256" key="1">
    <source>
        <dbReference type="PROSITE-ProRule" id="PRU00047"/>
    </source>
</evidence>
<accession>A0AAV7PWA1</accession>
<dbReference type="GO" id="GO:0008270">
    <property type="term" value="F:zinc ion binding"/>
    <property type="evidence" value="ECO:0007669"/>
    <property type="project" value="UniProtKB-KW"/>
</dbReference>
<evidence type="ECO:0000256" key="2">
    <source>
        <dbReference type="SAM" id="MobiDB-lite"/>
    </source>
</evidence>
<organism evidence="4 5">
    <name type="scientific">Pleurodeles waltl</name>
    <name type="common">Iberian ribbed newt</name>
    <dbReference type="NCBI Taxonomy" id="8319"/>
    <lineage>
        <taxon>Eukaryota</taxon>
        <taxon>Metazoa</taxon>
        <taxon>Chordata</taxon>
        <taxon>Craniata</taxon>
        <taxon>Vertebrata</taxon>
        <taxon>Euteleostomi</taxon>
        <taxon>Amphibia</taxon>
        <taxon>Batrachia</taxon>
        <taxon>Caudata</taxon>
        <taxon>Salamandroidea</taxon>
        <taxon>Salamandridae</taxon>
        <taxon>Pleurodelinae</taxon>
        <taxon>Pleurodeles</taxon>
    </lineage>
</organism>
<dbReference type="EMBL" id="JANPWB010000011">
    <property type="protein sequence ID" value="KAJ1131260.1"/>
    <property type="molecule type" value="Genomic_DNA"/>
</dbReference>
<dbReference type="Pfam" id="PF13873">
    <property type="entry name" value="Myb_DNA-bind_5"/>
    <property type="match status" value="1"/>
</dbReference>
<dbReference type="Gene3D" id="4.10.60.10">
    <property type="entry name" value="Zinc finger, CCHC-type"/>
    <property type="match status" value="1"/>
</dbReference>
<feature type="domain" description="CCHC-type" evidence="3">
    <location>
        <begin position="164"/>
        <end position="178"/>
    </location>
</feature>
<dbReference type="SUPFAM" id="SSF57756">
    <property type="entry name" value="Retrovirus zinc finger-like domains"/>
    <property type="match status" value="1"/>
</dbReference>
<comment type="caution">
    <text evidence="4">The sequence shown here is derived from an EMBL/GenBank/DDBJ whole genome shotgun (WGS) entry which is preliminary data.</text>
</comment>
<dbReference type="InterPro" id="IPR028002">
    <property type="entry name" value="Myb_DNA-bind_5"/>
</dbReference>
<dbReference type="AlphaFoldDB" id="A0AAV7PWA1"/>
<keyword evidence="1" id="KW-0479">Metal-binding</keyword>
<reference evidence="4" key="1">
    <citation type="journal article" date="2022" name="bioRxiv">
        <title>Sequencing and chromosome-scale assembly of the giantPleurodeles waltlgenome.</title>
        <authorList>
            <person name="Brown T."/>
            <person name="Elewa A."/>
            <person name="Iarovenko S."/>
            <person name="Subramanian E."/>
            <person name="Araus A.J."/>
            <person name="Petzold A."/>
            <person name="Susuki M."/>
            <person name="Suzuki K.-i.T."/>
            <person name="Hayashi T."/>
            <person name="Toyoda A."/>
            <person name="Oliveira C."/>
            <person name="Osipova E."/>
            <person name="Leigh N.D."/>
            <person name="Simon A."/>
            <person name="Yun M.H."/>
        </authorList>
    </citation>
    <scope>NUCLEOTIDE SEQUENCE</scope>
    <source>
        <strain evidence="4">20211129_DDA</strain>
        <tissue evidence="4">Liver</tissue>
    </source>
</reference>
<dbReference type="GO" id="GO:0003676">
    <property type="term" value="F:nucleic acid binding"/>
    <property type="evidence" value="ECO:0007669"/>
    <property type="project" value="InterPro"/>
</dbReference>
<dbReference type="PROSITE" id="PS50158">
    <property type="entry name" value="ZF_CCHC"/>
    <property type="match status" value="1"/>
</dbReference>
<dbReference type="Pfam" id="PF00098">
    <property type="entry name" value="zf-CCHC"/>
    <property type="match status" value="1"/>
</dbReference>
<gene>
    <name evidence="4" type="ORF">NDU88_009599</name>
</gene>
<dbReference type="PANTHER" id="PTHR23098:SF16">
    <property type="entry name" value="REGULATORY PROTEIN ZESTE"/>
    <property type="match status" value="1"/>
</dbReference>
<keyword evidence="1" id="KW-0863">Zinc-finger</keyword>
<dbReference type="InterPro" id="IPR001878">
    <property type="entry name" value="Znf_CCHC"/>
</dbReference>